<proteinExistence type="inferred from homology"/>
<name>A0A1N7J317_9BACI</name>
<dbReference type="SUPFAM" id="SSF56801">
    <property type="entry name" value="Acetyl-CoA synthetase-like"/>
    <property type="match status" value="1"/>
</dbReference>
<dbReference type="EMBL" id="FTOC01000003">
    <property type="protein sequence ID" value="SIS43740.1"/>
    <property type="molecule type" value="Genomic_DNA"/>
</dbReference>
<keyword evidence="2" id="KW-0436">Ligase</keyword>
<feature type="domain" description="AMP-dependent synthetase/ligase" evidence="3">
    <location>
        <begin position="9"/>
        <end position="346"/>
    </location>
</feature>
<dbReference type="NCBIfam" id="NF005797">
    <property type="entry name" value="PRK07638.1"/>
    <property type="match status" value="1"/>
</dbReference>
<gene>
    <name evidence="5" type="ORF">SAMN05421687_103282</name>
</gene>
<evidence type="ECO:0000256" key="1">
    <source>
        <dbReference type="ARBA" id="ARBA00006432"/>
    </source>
</evidence>
<protein>
    <submittedName>
        <fullName evidence="5">Long-chain acyl-CoA synthetase</fullName>
    </submittedName>
</protein>
<reference evidence="6" key="1">
    <citation type="submission" date="2017-01" db="EMBL/GenBank/DDBJ databases">
        <authorList>
            <person name="Varghese N."/>
            <person name="Submissions S."/>
        </authorList>
    </citation>
    <scope>NUCLEOTIDE SEQUENCE [LARGE SCALE GENOMIC DNA]</scope>
    <source>
        <strain evidence="6">DSM 23127</strain>
    </source>
</reference>
<dbReference type="InterPro" id="IPR025110">
    <property type="entry name" value="AMP-bd_C"/>
</dbReference>
<dbReference type="AlphaFoldDB" id="A0A1N7J317"/>
<dbReference type="STRING" id="570947.SAMN05421687_103282"/>
<evidence type="ECO:0000259" key="3">
    <source>
        <dbReference type="Pfam" id="PF00501"/>
    </source>
</evidence>
<evidence type="ECO:0000259" key="4">
    <source>
        <dbReference type="Pfam" id="PF13193"/>
    </source>
</evidence>
<evidence type="ECO:0000313" key="6">
    <source>
        <dbReference type="Proteomes" id="UP000187608"/>
    </source>
</evidence>
<organism evidence="5 6">
    <name type="scientific">Salimicrobium flavidum</name>
    <dbReference type="NCBI Taxonomy" id="570947"/>
    <lineage>
        <taxon>Bacteria</taxon>
        <taxon>Bacillati</taxon>
        <taxon>Bacillota</taxon>
        <taxon>Bacilli</taxon>
        <taxon>Bacillales</taxon>
        <taxon>Bacillaceae</taxon>
        <taxon>Salimicrobium</taxon>
    </lineage>
</organism>
<dbReference type="InterPro" id="IPR042099">
    <property type="entry name" value="ANL_N_sf"/>
</dbReference>
<dbReference type="Proteomes" id="UP000187608">
    <property type="component" value="Unassembled WGS sequence"/>
</dbReference>
<dbReference type="PANTHER" id="PTHR43201">
    <property type="entry name" value="ACYL-COA SYNTHETASE"/>
    <property type="match status" value="1"/>
</dbReference>
<dbReference type="PANTHER" id="PTHR43201:SF5">
    <property type="entry name" value="MEDIUM-CHAIN ACYL-COA LIGASE ACSF2, MITOCHONDRIAL"/>
    <property type="match status" value="1"/>
</dbReference>
<evidence type="ECO:0000313" key="5">
    <source>
        <dbReference type="EMBL" id="SIS43740.1"/>
    </source>
</evidence>
<dbReference type="Pfam" id="PF13193">
    <property type="entry name" value="AMP-binding_C"/>
    <property type="match status" value="1"/>
</dbReference>
<dbReference type="Gene3D" id="3.40.50.12780">
    <property type="entry name" value="N-terminal domain of ligase-like"/>
    <property type="match status" value="1"/>
</dbReference>
<dbReference type="GO" id="GO:0006631">
    <property type="term" value="P:fatty acid metabolic process"/>
    <property type="evidence" value="ECO:0007669"/>
    <property type="project" value="TreeGrafter"/>
</dbReference>
<dbReference type="PROSITE" id="PS00455">
    <property type="entry name" value="AMP_BINDING"/>
    <property type="match status" value="1"/>
</dbReference>
<feature type="domain" description="AMP-binding enzyme C-terminal" evidence="4">
    <location>
        <begin position="396"/>
        <end position="467"/>
    </location>
</feature>
<dbReference type="InterPro" id="IPR020845">
    <property type="entry name" value="AMP-binding_CS"/>
</dbReference>
<keyword evidence="6" id="KW-1185">Reference proteome</keyword>
<dbReference type="InterPro" id="IPR000873">
    <property type="entry name" value="AMP-dep_synth/lig_dom"/>
</dbReference>
<dbReference type="InterPro" id="IPR045851">
    <property type="entry name" value="AMP-bd_C_sf"/>
</dbReference>
<evidence type="ECO:0000256" key="2">
    <source>
        <dbReference type="ARBA" id="ARBA00022598"/>
    </source>
</evidence>
<dbReference type="GO" id="GO:0031956">
    <property type="term" value="F:medium-chain fatty acid-CoA ligase activity"/>
    <property type="evidence" value="ECO:0007669"/>
    <property type="project" value="TreeGrafter"/>
</dbReference>
<accession>A0A1N7J317</accession>
<dbReference type="RefSeq" id="WP_076557922.1">
    <property type="nucleotide sequence ID" value="NZ_FTOC01000003.1"/>
</dbReference>
<dbReference type="OrthoDB" id="9757771at2"/>
<sequence>MNITDLYHQHSKDRPEHPAIVTDRTTISYREWNELVRRTSASFAREPGVHRRVAIFLPNGHLFLQVFAGASRAGWSSIIGDVRWKQQEMEVRLSETEPDLIIAERSKKGMFENLSAKLICAEDLSRWSEYHEETPPQTDGEDPFYIGFTSGSTGKPKAFIRSHKSWVETFRCSQQDLGITQEDHILIPGSFVNSTFLYGALSTLYIGGTVYILPNFSASRLVRALEEHPISVIYTVPTMIQATIDERWSSSRRVTFMSTGAKLLPDVKRTMKERFPQAAIHEFYGASELSFVSLLKDDTPATRNSSVGSPVHNVEVSIRKEDGTEAVPGEIGKLYVKSSMLFNGYLKNEEETRKVKTGEWATVHDFAKMDEDGYVYIVGRSNDMIIYGGINIYPQEIEETLKHVEGIDEVVVCGVKDSYWGEKVAACIRGSANIKELKSYALSQLTAYKIPRIWKKVDSFPYTSGGKISRNEIRRWLEEEFE</sequence>
<dbReference type="Pfam" id="PF00501">
    <property type="entry name" value="AMP-binding"/>
    <property type="match status" value="1"/>
</dbReference>
<comment type="similarity">
    <text evidence="1">Belongs to the ATP-dependent AMP-binding enzyme family.</text>
</comment>
<dbReference type="Gene3D" id="3.30.300.30">
    <property type="match status" value="1"/>
</dbReference>